<feature type="domain" description="Methyltransferase" evidence="1">
    <location>
        <begin position="64"/>
        <end position="153"/>
    </location>
</feature>
<protein>
    <submittedName>
        <fullName evidence="2">Class I SAM-dependent methyltransferase</fullName>
    </submittedName>
</protein>
<proteinExistence type="predicted"/>
<dbReference type="Gene3D" id="3.40.50.150">
    <property type="entry name" value="Vaccinia Virus protein VP39"/>
    <property type="match status" value="1"/>
</dbReference>
<keyword evidence="2" id="KW-0489">Methyltransferase</keyword>
<evidence type="ECO:0000313" key="3">
    <source>
        <dbReference type="Proteomes" id="UP000282674"/>
    </source>
</evidence>
<comment type="caution">
    <text evidence="2">The sequence shown here is derived from an EMBL/GenBank/DDBJ whole genome shotgun (WGS) entry which is preliminary data.</text>
</comment>
<evidence type="ECO:0000259" key="1">
    <source>
        <dbReference type="Pfam" id="PF13649"/>
    </source>
</evidence>
<gene>
    <name evidence="2" type="ORF">EBO15_40740</name>
</gene>
<sequence length="270" mass="29901">MIVYVTSDEYLGVNRDLWDERVPIHLGSEFYDLAGFRAGADTLRDFEIAEVGDVSGRTLAHLQCHFGLDTLSWARRGAKVAGLDFSAPAIEAARGIADETGLDARFVVSDVYDAPEALGATFDVVYTGIGALCWLPDVGRWAETVAAVLNPGGFLYLSEFHPFADILDEETGTTVAFDYFDRTPQEWNEPGTYTDGDGTTRNNRSIEFLHGVGDVVSAIVAAGLRLEFLHEHDHTLFARYATLEKDGQRYRLPEGRPRVPMMYSLRATRV</sequence>
<dbReference type="OrthoDB" id="8385759at2"/>
<organism evidence="2 3">
    <name type="scientific">Actinomadura harenae</name>
    <dbReference type="NCBI Taxonomy" id="2483351"/>
    <lineage>
        <taxon>Bacteria</taxon>
        <taxon>Bacillati</taxon>
        <taxon>Actinomycetota</taxon>
        <taxon>Actinomycetes</taxon>
        <taxon>Streptosporangiales</taxon>
        <taxon>Thermomonosporaceae</taxon>
        <taxon>Actinomadura</taxon>
    </lineage>
</organism>
<accession>A0A3M2LAH6</accession>
<reference evidence="2 3" key="1">
    <citation type="submission" date="2018-10" db="EMBL/GenBank/DDBJ databases">
        <title>Isolation from soil.</title>
        <authorList>
            <person name="Hu J."/>
        </authorList>
    </citation>
    <scope>NUCLEOTIDE SEQUENCE [LARGE SCALE GENOMIC DNA]</scope>
    <source>
        <strain evidence="2 3">NEAU-Ht49</strain>
    </source>
</reference>
<dbReference type="InterPro" id="IPR041698">
    <property type="entry name" value="Methyltransf_25"/>
</dbReference>
<dbReference type="Pfam" id="PF13649">
    <property type="entry name" value="Methyltransf_25"/>
    <property type="match status" value="1"/>
</dbReference>
<dbReference type="AlphaFoldDB" id="A0A3M2LAH6"/>
<dbReference type="Proteomes" id="UP000282674">
    <property type="component" value="Unassembled WGS sequence"/>
</dbReference>
<dbReference type="SUPFAM" id="SSF53335">
    <property type="entry name" value="S-adenosyl-L-methionine-dependent methyltransferases"/>
    <property type="match status" value="1"/>
</dbReference>
<keyword evidence="3" id="KW-1185">Reference proteome</keyword>
<dbReference type="InterPro" id="IPR029063">
    <property type="entry name" value="SAM-dependent_MTases_sf"/>
</dbReference>
<dbReference type="CDD" id="cd02440">
    <property type="entry name" value="AdoMet_MTases"/>
    <property type="match status" value="1"/>
</dbReference>
<keyword evidence="2" id="KW-0808">Transferase</keyword>
<dbReference type="EMBL" id="RFFG01000166">
    <property type="protein sequence ID" value="RMI34602.1"/>
    <property type="molecule type" value="Genomic_DNA"/>
</dbReference>
<dbReference type="GO" id="GO:0032259">
    <property type="term" value="P:methylation"/>
    <property type="evidence" value="ECO:0007669"/>
    <property type="project" value="UniProtKB-KW"/>
</dbReference>
<name>A0A3M2LAH6_9ACTN</name>
<dbReference type="GO" id="GO:0008168">
    <property type="term" value="F:methyltransferase activity"/>
    <property type="evidence" value="ECO:0007669"/>
    <property type="project" value="UniProtKB-KW"/>
</dbReference>
<evidence type="ECO:0000313" key="2">
    <source>
        <dbReference type="EMBL" id="RMI34602.1"/>
    </source>
</evidence>